<organism evidence="1 2">
    <name type="scientific">Treponema rectale</name>
    <dbReference type="NCBI Taxonomy" id="744512"/>
    <lineage>
        <taxon>Bacteria</taxon>
        <taxon>Pseudomonadati</taxon>
        <taxon>Spirochaetota</taxon>
        <taxon>Spirochaetia</taxon>
        <taxon>Spirochaetales</taxon>
        <taxon>Treponemataceae</taxon>
        <taxon>Treponema</taxon>
    </lineage>
</organism>
<reference evidence="1 2" key="1">
    <citation type="submission" date="2018-08" db="EMBL/GenBank/DDBJ databases">
        <title>The first complete genome of Treponema rectale (CHPAT), a commensal spirochete of the bovine rectum.</title>
        <authorList>
            <person name="Staton G.J."/>
            <person name="Clegg S.R."/>
            <person name="Carter S.D."/>
            <person name="Radford A.D."/>
            <person name="Darby A."/>
            <person name="Hall N."/>
            <person name="Birtles R.J."/>
            <person name="Evans N.J."/>
        </authorList>
    </citation>
    <scope>NUCLEOTIDE SEQUENCE [LARGE SCALE GENOMIC DNA]</scope>
    <source>
        <strain evidence="1 2">CHPA</strain>
    </source>
</reference>
<evidence type="ECO:0008006" key="3">
    <source>
        <dbReference type="Google" id="ProtNLM"/>
    </source>
</evidence>
<name>A0A7M1XII9_9SPIR</name>
<protein>
    <recommendedName>
        <fullName evidence="3">Nucleotidyltransferase</fullName>
    </recommendedName>
</protein>
<evidence type="ECO:0000313" key="2">
    <source>
        <dbReference type="Proteomes" id="UP000593591"/>
    </source>
</evidence>
<evidence type="ECO:0000313" key="1">
    <source>
        <dbReference type="EMBL" id="QOS39386.1"/>
    </source>
</evidence>
<gene>
    <name evidence="1" type="ORF">DYE49_02510</name>
</gene>
<dbReference type="Proteomes" id="UP000593591">
    <property type="component" value="Chromosome"/>
</dbReference>
<dbReference type="KEGG" id="trc:DYE49_02510"/>
<dbReference type="EMBL" id="CP031517">
    <property type="protein sequence ID" value="QOS39386.1"/>
    <property type="molecule type" value="Genomic_DNA"/>
</dbReference>
<proteinExistence type="predicted"/>
<dbReference type="AlphaFoldDB" id="A0A7M1XII9"/>
<accession>A0A7M1XII9</accession>
<sequence>MNQHYEFVPKKEYSPVRVELNNILTRLISLCRKDGIILKDELVGSAKHKLITRTVHGNQGFDFDFNLIVEAHNNSNPEQKWNAGYLKKRIIYNLNHVLKKTNYKPAEDSTTAITFKVVDQQNKKIIHSCDLAVVRYPYENNNSLMWIVRRDNTNGSYLWNIRQYTKNYQEKLKWLQQYSNWFEKIKKEYLKLKNNNLDKNKHSFELYYEAINNLYQQYNSNNE</sequence>